<sequence>MQGPVSEKERKDRLAEQLRANIRRRKAQSHAMRGGKADRRTGLPALDEETREQAGDGLPAGPERDS</sequence>
<organism evidence="2 3">
    <name type="scientific">Notoacmeibacter ruber</name>
    <dbReference type="NCBI Taxonomy" id="2670375"/>
    <lineage>
        <taxon>Bacteria</taxon>
        <taxon>Pseudomonadati</taxon>
        <taxon>Pseudomonadota</taxon>
        <taxon>Alphaproteobacteria</taxon>
        <taxon>Hyphomicrobiales</taxon>
        <taxon>Notoacmeibacteraceae</taxon>
        <taxon>Notoacmeibacter</taxon>
    </lineage>
</organism>
<evidence type="ECO:0000313" key="3">
    <source>
        <dbReference type="Proteomes" id="UP000281094"/>
    </source>
</evidence>
<comment type="caution">
    <text evidence="2">The sequence shown here is derived from an EMBL/GenBank/DDBJ whole genome shotgun (WGS) entry which is preliminary data.</text>
</comment>
<keyword evidence="3" id="KW-1185">Reference proteome</keyword>
<dbReference type="AlphaFoldDB" id="A0A3L7J8Z2"/>
<accession>A0A3L7J8Z2</accession>
<dbReference type="EMBL" id="RCWN01000001">
    <property type="protein sequence ID" value="RLQ87197.1"/>
    <property type="molecule type" value="Genomic_DNA"/>
</dbReference>
<evidence type="ECO:0000313" key="2">
    <source>
        <dbReference type="EMBL" id="RLQ87197.1"/>
    </source>
</evidence>
<proteinExistence type="predicted"/>
<feature type="region of interest" description="Disordered" evidence="1">
    <location>
        <begin position="22"/>
        <end position="66"/>
    </location>
</feature>
<evidence type="ECO:0000256" key="1">
    <source>
        <dbReference type="SAM" id="MobiDB-lite"/>
    </source>
</evidence>
<protein>
    <submittedName>
        <fullName evidence="2">Uncharacterized protein</fullName>
    </submittedName>
</protein>
<gene>
    <name evidence="2" type="ORF">D8780_02205</name>
</gene>
<reference evidence="2 3" key="1">
    <citation type="submission" date="2018-10" db="EMBL/GenBank/DDBJ databases">
        <title>Notoacmeibacter sp. M2BS9Y-3-1, whole genome shotgun sequence.</title>
        <authorList>
            <person name="Tuo L."/>
        </authorList>
    </citation>
    <scope>NUCLEOTIDE SEQUENCE [LARGE SCALE GENOMIC DNA]</scope>
    <source>
        <strain evidence="2 3">M2BS9Y-3-1</strain>
    </source>
</reference>
<name>A0A3L7J8Z2_9HYPH</name>
<dbReference type="Proteomes" id="UP000281094">
    <property type="component" value="Unassembled WGS sequence"/>
</dbReference>